<accession>A0A6J4UI22</accession>
<evidence type="ECO:0000313" key="2">
    <source>
        <dbReference type="EMBL" id="CAA9549413.1"/>
    </source>
</evidence>
<protein>
    <submittedName>
        <fullName evidence="2">Uncharacterized protein</fullName>
    </submittedName>
</protein>
<dbReference type="PROSITE" id="PS51318">
    <property type="entry name" value="TAT"/>
    <property type="match status" value="1"/>
</dbReference>
<dbReference type="EMBL" id="CADCWF010000099">
    <property type="protein sequence ID" value="CAA9549413.1"/>
    <property type="molecule type" value="Genomic_DNA"/>
</dbReference>
<reference evidence="2" key="1">
    <citation type="submission" date="2020-02" db="EMBL/GenBank/DDBJ databases">
        <authorList>
            <person name="Meier V. D."/>
        </authorList>
    </citation>
    <scope>NUCLEOTIDE SEQUENCE</scope>
    <source>
        <strain evidence="2">AVDCRST_MAG59</strain>
    </source>
</reference>
<feature type="signal peptide" evidence="1">
    <location>
        <begin position="1"/>
        <end position="34"/>
    </location>
</feature>
<gene>
    <name evidence="2" type="ORF">AVDCRST_MAG59-1579</name>
</gene>
<dbReference type="InterPro" id="IPR006311">
    <property type="entry name" value="TAT_signal"/>
</dbReference>
<proteinExistence type="predicted"/>
<name>A0A6J4UI22_9BACT</name>
<organism evidence="2">
    <name type="scientific">uncultured Thermomicrobiales bacterium</name>
    <dbReference type="NCBI Taxonomy" id="1645740"/>
    <lineage>
        <taxon>Bacteria</taxon>
        <taxon>Pseudomonadati</taxon>
        <taxon>Thermomicrobiota</taxon>
        <taxon>Thermomicrobia</taxon>
        <taxon>Thermomicrobiales</taxon>
        <taxon>environmental samples</taxon>
    </lineage>
</organism>
<evidence type="ECO:0000256" key="1">
    <source>
        <dbReference type="SAM" id="SignalP"/>
    </source>
</evidence>
<keyword evidence="1" id="KW-0732">Signal</keyword>
<sequence length="164" mass="17553">MDRSPRGRTRRDAVRLLGLAALALPAALVPRAAAATHGWCRTDSIVRIDGQTADILLSSHLEMRLLATGPAEVVVAVPTGVSARLVATDPGFGGNGYDVRFEESGRLDDDEQVLEVRIKVYAPALDGLHGALPVRVDFTPRGDGRLVPGRALGLANEWVTLRTR</sequence>
<feature type="chain" id="PRO_5026761813" evidence="1">
    <location>
        <begin position="35"/>
        <end position="164"/>
    </location>
</feature>
<dbReference type="AlphaFoldDB" id="A0A6J4UI22"/>